<dbReference type="AlphaFoldDB" id="A0AAF3EUH5"/>
<keyword evidence="11" id="KW-1185">Reference proteome</keyword>
<dbReference type="InterPro" id="IPR001781">
    <property type="entry name" value="Znf_LIM"/>
</dbReference>
<dbReference type="GO" id="GO:0003713">
    <property type="term" value="F:transcription coactivator activity"/>
    <property type="evidence" value="ECO:0007669"/>
    <property type="project" value="TreeGrafter"/>
</dbReference>
<keyword evidence="3" id="KW-0677">Repeat</keyword>
<evidence type="ECO:0000256" key="7">
    <source>
        <dbReference type="ARBA" id="ARBA00023155"/>
    </source>
</evidence>
<dbReference type="GO" id="GO:0003677">
    <property type="term" value="F:DNA binding"/>
    <property type="evidence" value="ECO:0007669"/>
    <property type="project" value="UniProtKB-KW"/>
</dbReference>
<dbReference type="GO" id="GO:0045944">
    <property type="term" value="P:positive regulation of transcription by RNA polymerase II"/>
    <property type="evidence" value="ECO:0007669"/>
    <property type="project" value="UniProtKB-ARBA"/>
</dbReference>
<sequence>MMRSQSYICGGCNQPIIDRYMLNAADKFWHEACLKCSCCQVALPKLGSRFFVKYDQLLCKNDYQRLYCQNGECSSCQIPIPPNEMVMRVKDRVFHLRCFTCNVCNEPFCVGDRFHLFENKIICEADYEERRLFMQASFNDQSMRELTKNIEELVDFEPVNDCVHHSPIIV</sequence>
<dbReference type="WBParaSite" id="MBELARI_LOCUS17457">
    <property type="protein sequence ID" value="MBELARI_LOCUS17457"/>
    <property type="gene ID" value="MBELARI_LOCUS17457"/>
</dbReference>
<accession>A0AAF3EUH5</accession>
<name>A0AAF3EUH5_9BILA</name>
<dbReference type="PROSITE" id="PS50023">
    <property type="entry name" value="LIM_DOMAIN_2"/>
    <property type="match status" value="2"/>
</dbReference>
<protein>
    <submittedName>
        <fullName evidence="12">LIM zinc-binding domain-containing protein</fullName>
    </submittedName>
</protein>
<dbReference type="PANTHER" id="PTHR45787">
    <property type="entry name" value="LD11652P"/>
    <property type="match status" value="1"/>
</dbReference>
<dbReference type="Gene3D" id="2.10.110.10">
    <property type="entry name" value="Cysteine Rich Protein"/>
    <property type="match status" value="2"/>
</dbReference>
<evidence type="ECO:0000256" key="1">
    <source>
        <dbReference type="ARBA" id="ARBA00004123"/>
    </source>
</evidence>
<keyword evidence="6" id="KW-0238">DNA-binding</keyword>
<dbReference type="SMART" id="SM00132">
    <property type="entry name" value="LIM"/>
    <property type="match status" value="2"/>
</dbReference>
<comment type="subcellular location">
    <subcellularLocation>
        <location evidence="1">Nucleus</location>
    </subcellularLocation>
</comment>
<dbReference type="GO" id="GO:0140297">
    <property type="term" value="F:DNA-binding transcription factor binding"/>
    <property type="evidence" value="ECO:0007669"/>
    <property type="project" value="TreeGrafter"/>
</dbReference>
<dbReference type="Proteomes" id="UP000887575">
    <property type="component" value="Unassembled WGS sequence"/>
</dbReference>
<keyword evidence="7" id="KW-0371">Homeobox</keyword>
<dbReference type="GO" id="GO:0046872">
    <property type="term" value="F:metal ion binding"/>
    <property type="evidence" value="ECO:0007669"/>
    <property type="project" value="UniProtKB-KW"/>
</dbReference>
<evidence type="ECO:0000313" key="11">
    <source>
        <dbReference type="Proteomes" id="UP000887575"/>
    </source>
</evidence>
<feature type="domain" description="LIM zinc-binding" evidence="10">
    <location>
        <begin position="71"/>
        <end position="133"/>
    </location>
</feature>
<evidence type="ECO:0000256" key="3">
    <source>
        <dbReference type="ARBA" id="ARBA00022737"/>
    </source>
</evidence>
<dbReference type="GO" id="GO:0005634">
    <property type="term" value="C:nucleus"/>
    <property type="evidence" value="ECO:0007669"/>
    <property type="project" value="UniProtKB-SubCell"/>
</dbReference>
<evidence type="ECO:0000256" key="9">
    <source>
        <dbReference type="PROSITE-ProRule" id="PRU00125"/>
    </source>
</evidence>
<evidence type="ECO:0000256" key="2">
    <source>
        <dbReference type="ARBA" id="ARBA00022723"/>
    </source>
</evidence>
<evidence type="ECO:0000256" key="6">
    <source>
        <dbReference type="ARBA" id="ARBA00023125"/>
    </source>
</evidence>
<keyword evidence="4 9" id="KW-0862">Zinc</keyword>
<evidence type="ECO:0000256" key="5">
    <source>
        <dbReference type="ARBA" id="ARBA00023038"/>
    </source>
</evidence>
<evidence type="ECO:0000313" key="12">
    <source>
        <dbReference type="WBParaSite" id="MBELARI_LOCUS17457"/>
    </source>
</evidence>
<dbReference type="FunFam" id="2.10.110.10:FF:000136">
    <property type="entry name" value="LIM domain family"/>
    <property type="match status" value="1"/>
</dbReference>
<proteinExistence type="predicted"/>
<organism evidence="11 12">
    <name type="scientific">Mesorhabditis belari</name>
    <dbReference type="NCBI Taxonomy" id="2138241"/>
    <lineage>
        <taxon>Eukaryota</taxon>
        <taxon>Metazoa</taxon>
        <taxon>Ecdysozoa</taxon>
        <taxon>Nematoda</taxon>
        <taxon>Chromadorea</taxon>
        <taxon>Rhabditida</taxon>
        <taxon>Rhabditina</taxon>
        <taxon>Rhabditomorpha</taxon>
        <taxon>Rhabditoidea</taxon>
        <taxon>Rhabditidae</taxon>
        <taxon>Mesorhabditinae</taxon>
        <taxon>Mesorhabditis</taxon>
    </lineage>
</organism>
<dbReference type="InterPro" id="IPR050945">
    <property type="entry name" value="LMO_RBTN_TF"/>
</dbReference>
<dbReference type="GO" id="GO:0007409">
    <property type="term" value="P:axonogenesis"/>
    <property type="evidence" value="ECO:0007669"/>
    <property type="project" value="UniProtKB-ARBA"/>
</dbReference>
<evidence type="ECO:0000256" key="8">
    <source>
        <dbReference type="ARBA" id="ARBA00023242"/>
    </source>
</evidence>
<keyword evidence="2 9" id="KW-0479">Metal-binding</keyword>
<keyword evidence="5 9" id="KW-0440">LIM domain</keyword>
<evidence type="ECO:0000256" key="4">
    <source>
        <dbReference type="ARBA" id="ARBA00022833"/>
    </source>
</evidence>
<dbReference type="SUPFAM" id="SSF57716">
    <property type="entry name" value="Glucocorticoid receptor-like (DNA-binding domain)"/>
    <property type="match status" value="3"/>
</dbReference>
<dbReference type="GO" id="GO:0050877">
    <property type="term" value="P:nervous system process"/>
    <property type="evidence" value="ECO:0007669"/>
    <property type="project" value="UniProtKB-ARBA"/>
</dbReference>
<evidence type="ECO:0000259" key="10">
    <source>
        <dbReference type="PROSITE" id="PS50023"/>
    </source>
</evidence>
<keyword evidence="8" id="KW-0539">Nucleus</keyword>
<dbReference type="Pfam" id="PF00412">
    <property type="entry name" value="LIM"/>
    <property type="match status" value="2"/>
</dbReference>
<reference evidence="12" key="1">
    <citation type="submission" date="2024-02" db="UniProtKB">
        <authorList>
            <consortium name="WormBaseParasite"/>
        </authorList>
    </citation>
    <scope>IDENTIFICATION</scope>
</reference>
<dbReference type="PANTHER" id="PTHR45787:SF1">
    <property type="entry name" value="LIM ZINC-BINDING DOMAIN-CONTAINING PROTEIN"/>
    <property type="match status" value="1"/>
</dbReference>
<dbReference type="PROSITE" id="PS00478">
    <property type="entry name" value="LIM_DOMAIN_1"/>
    <property type="match status" value="2"/>
</dbReference>
<feature type="domain" description="LIM zinc-binding" evidence="10">
    <location>
        <begin position="7"/>
        <end position="69"/>
    </location>
</feature>